<dbReference type="FunFam" id="3.90.230.10:FF:000007">
    <property type="entry name" value="Xaa-Pro aminopeptidase P"/>
    <property type="match status" value="1"/>
</dbReference>
<dbReference type="PANTHER" id="PTHR43763:SF6">
    <property type="entry name" value="XAA-PRO AMINOPEPTIDASE 1"/>
    <property type="match status" value="1"/>
</dbReference>
<dbReference type="InterPro" id="IPR029149">
    <property type="entry name" value="Creatin/AminoP/Spt16_N"/>
</dbReference>
<keyword evidence="5" id="KW-0464">Manganese</keyword>
<evidence type="ECO:0000256" key="6">
    <source>
        <dbReference type="RuleBase" id="RU000590"/>
    </source>
</evidence>
<evidence type="ECO:0000313" key="10">
    <source>
        <dbReference type="Proteomes" id="UP000015354"/>
    </source>
</evidence>
<keyword evidence="10" id="KW-1185">Reference proteome</keyword>
<dbReference type="EMBL" id="ATMH01008374">
    <property type="protein sequence ID" value="EPY22043.1"/>
    <property type="molecule type" value="Genomic_DNA"/>
</dbReference>
<accession>S9TZG7</accession>
<dbReference type="GO" id="GO:0070006">
    <property type="term" value="F:metalloaminopeptidase activity"/>
    <property type="evidence" value="ECO:0007669"/>
    <property type="project" value="InterPro"/>
</dbReference>
<evidence type="ECO:0000256" key="2">
    <source>
        <dbReference type="ARBA" id="ARBA00008766"/>
    </source>
</evidence>
<proteinExistence type="inferred from homology"/>
<evidence type="ECO:0000259" key="7">
    <source>
        <dbReference type="Pfam" id="PF00557"/>
    </source>
</evidence>
<dbReference type="InterPro" id="IPR032416">
    <property type="entry name" value="Peptidase_M24_C"/>
</dbReference>
<dbReference type="InterPro" id="IPR000994">
    <property type="entry name" value="Pept_M24"/>
</dbReference>
<dbReference type="Pfam" id="PF00557">
    <property type="entry name" value="Peptidase_M24"/>
    <property type="match status" value="1"/>
</dbReference>
<dbReference type="CDD" id="cd01085">
    <property type="entry name" value="APP"/>
    <property type="match status" value="1"/>
</dbReference>
<dbReference type="Proteomes" id="UP000015354">
    <property type="component" value="Unassembled WGS sequence"/>
</dbReference>
<evidence type="ECO:0000259" key="8">
    <source>
        <dbReference type="Pfam" id="PF16188"/>
    </source>
</evidence>
<dbReference type="PANTHER" id="PTHR43763">
    <property type="entry name" value="XAA-PRO AMINOPEPTIDASE 1"/>
    <property type="match status" value="1"/>
</dbReference>
<evidence type="ECO:0000256" key="3">
    <source>
        <dbReference type="ARBA" id="ARBA00022723"/>
    </source>
</evidence>
<evidence type="ECO:0000256" key="5">
    <source>
        <dbReference type="ARBA" id="ARBA00023211"/>
    </source>
</evidence>
<dbReference type="GO" id="GO:0046872">
    <property type="term" value="F:metal ion binding"/>
    <property type="evidence" value="ECO:0007669"/>
    <property type="project" value="UniProtKB-KW"/>
</dbReference>
<comment type="caution">
    <text evidence="9">The sequence shown here is derived from an EMBL/GenBank/DDBJ whole genome shotgun (WGS) entry which is preliminary data.</text>
</comment>
<name>S9TZG7_9TRYP</name>
<comment type="similarity">
    <text evidence="2 6">Belongs to the peptidase M24B family.</text>
</comment>
<dbReference type="GO" id="GO:0005737">
    <property type="term" value="C:cytoplasm"/>
    <property type="evidence" value="ECO:0007669"/>
    <property type="project" value="UniProtKB-ARBA"/>
</dbReference>
<feature type="domain" description="Peptidase M24" evidence="7">
    <location>
        <begin position="165"/>
        <end position="400"/>
    </location>
</feature>
<dbReference type="InterPro" id="IPR036005">
    <property type="entry name" value="Creatinase/aminopeptidase-like"/>
</dbReference>
<organism evidence="9 10">
    <name type="scientific">Strigomonas culicis</name>
    <dbReference type="NCBI Taxonomy" id="28005"/>
    <lineage>
        <taxon>Eukaryota</taxon>
        <taxon>Discoba</taxon>
        <taxon>Euglenozoa</taxon>
        <taxon>Kinetoplastea</taxon>
        <taxon>Metakinetoplastina</taxon>
        <taxon>Trypanosomatida</taxon>
        <taxon>Trypanosomatidae</taxon>
        <taxon>Strigomonadinae</taxon>
        <taxon>Strigomonas</taxon>
    </lineage>
</organism>
<dbReference type="InterPro" id="IPR001131">
    <property type="entry name" value="Peptidase_M24B_aminopep-P_CS"/>
</dbReference>
<evidence type="ECO:0000256" key="4">
    <source>
        <dbReference type="ARBA" id="ARBA00022801"/>
    </source>
</evidence>
<dbReference type="OrthoDB" id="9995434at2759"/>
<evidence type="ECO:0000313" key="9">
    <source>
        <dbReference type="EMBL" id="EPY22043.1"/>
    </source>
</evidence>
<evidence type="ECO:0000256" key="1">
    <source>
        <dbReference type="ARBA" id="ARBA00001936"/>
    </source>
</evidence>
<dbReference type="Gene3D" id="3.40.350.10">
    <property type="entry name" value="Creatinase/prolidase N-terminal domain"/>
    <property type="match status" value="1"/>
</dbReference>
<keyword evidence="4" id="KW-0378">Hydrolase</keyword>
<keyword evidence="9" id="KW-0645">Protease</keyword>
<gene>
    <name evidence="9" type="ORF">STCU_08374</name>
</gene>
<reference evidence="9 10" key="1">
    <citation type="journal article" date="2013" name="PLoS ONE">
        <title>Predicting the Proteins of Angomonas deanei, Strigomonas culicis and Their Respective Endosymbionts Reveals New Aspects of the Trypanosomatidae Family.</title>
        <authorList>
            <person name="Motta M.C."/>
            <person name="Martins A.C."/>
            <person name="de Souza S.S."/>
            <person name="Catta-Preta C.M."/>
            <person name="Silva R."/>
            <person name="Klein C.C."/>
            <person name="de Almeida L.G."/>
            <person name="de Lima Cunha O."/>
            <person name="Ciapina L.P."/>
            <person name="Brocchi M."/>
            <person name="Colabardini A.C."/>
            <person name="de Araujo Lima B."/>
            <person name="Machado C.R."/>
            <person name="de Almeida Soares C.M."/>
            <person name="Probst C.M."/>
            <person name="de Menezes C.B."/>
            <person name="Thompson C.E."/>
            <person name="Bartholomeu D.C."/>
            <person name="Gradia D.F."/>
            <person name="Pavoni D.P."/>
            <person name="Grisard E.C."/>
            <person name="Fantinatti-Garboggini F."/>
            <person name="Marchini F.K."/>
            <person name="Rodrigues-Luiz G.F."/>
            <person name="Wagner G."/>
            <person name="Goldman G.H."/>
            <person name="Fietto J.L."/>
            <person name="Elias M.C."/>
            <person name="Goldman M.H."/>
            <person name="Sagot M.F."/>
            <person name="Pereira M."/>
            <person name="Stoco P.H."/>
            <person name="de Mendonca-Neto R.P."/>
            <person name="Teixeira S.M."/>
            <person name="Maciel T.E."/>
            <person name="de Oliveira Mendes T.A."/>
            <person name="Urmenyi T.P."/>
            <person name="de Souza W."/>
            <person name="Schenkman S."/>
            <person name="de Vasconcelos A.T."/>
        </authorList>
    </citation>
    <scope>NUCLEOTIDE SEQUENCE [LARGE SCALE GENOMIC DNA]</scope>
</reference>
<dbReference type="Gene3D" id="3.90.230.10">
    <property type="entry name" value="Creatinase/methionine aminopeptidase superfamily"/>
    <property type="match status" value="1"/>
</dbReference>
<keyword evidence="9" id="KW-0031">Aminopeptidase</keyword>
<feature type="domain" description="Peptidase M24 C-terminal" evidence="8">
    <location>
        <begin position="423"/>
        <end position="487"/>
    </location>
</feature>
<dbReference type="PROSITE" id="PS00491">
    <property type="entry name" value="PROLINE_PEPTIDASE"/>
    <property type="match status" value="1"/>
</dbReference>
<sequence>METHFCDLVIVSALDEVAWLTNLRGGRDVPYNPVFYSYALVDFRDPHKRIRVYVDAEKVNQSPSIVAAYGRAPTPDDGGASSPQQDLLFLPYEQLAADIAALTAGAAAPARKALVDERQTSEGVRRLLQQHGIPYKRVRCGPLQTLKAKKNSAELEGFRACHVRDGAHLTRYLAWLHEHAERQAGTFQLHDGAEGSEGETVPLTEYTAAERLERFRAEDPDFIQLSFETISGVGANGAIVHYSASREGAAPLLDAAGGADHGMYLVDSGAQYADGTTDVTRTVFLPSPRWPRPTAHHRRLYTHVLKGHLLLHRTRFPDNHRVTGHRLDTLARWPLWQHCQQDYAHGTGHGVGSLLNVHEGPHGIGSAPAPTGAALQEGYITSNEPGYYETGAFGIRIENLEEIVADPPLADAPPSTGGAAPMKFLALRTLTMVPYCRDLIDAASLSEEERQCVNEYHAQVRQCLTPLLAAKQDERALAYLSYHTEPL</sequence>
<dbReference type="SUPFAM" id="SSF55920">
    <property type="entry name" value="Creatinase/aminopeptidase"/>
    <property type="match status" value="1"/>
</dbReference>
<dbReference type="Pfam" id="PF16188">
    <property type="entry name" value="Peptidase_M24_C"/>
    <property type="match status" value="1"/>
</dbReference>
<keyword evidence="3 6" id="KW-0479">Metal-binding</keyword>
<dbReference type="InterPro" id="IPR033740">
    <property type="entry name" value="Pept_M24B"/>
</dbReference>
<dbReference type="AlphaFoldDB" id="S9TZG7"/>
<comment type="cofactor">
    <cofactor evidence="1">
        <name>Mn(2+)</name>
        <dbReference type="ChEBI" id="CHEBI:29035"/>
    </cofactor>
</comment>
<dbReference type="Pfam" id="PF16189">
    <property type="entry name" value="Creatinase_N_2"/>
    <property type="match status" value="1"/>
</dbReference>
<protein>
    <submittedName>
        <fullName evidence="9">Xaa-Pro aminopeptidase</fullName>
    </submittedName>
</protein>
<dbReference type="InterPro" id="IPR050422">
    <property type="entry name" value="X-Pro_aminopeptidase_P"/>
</dbReference>